<evidence type="ECO:0000256" key="4">
    <source>
        <dbReference type="ARBA" id="ARBA00022989"/>
    </source>
</evidence>
<keyword evidence="5 6" id="KW-0472">Membrane</keyword>
<gene>
    <name evidence="8" type="ORF">CCS77_1154</name>
</gene>
<dbReference type="RefSeq" id="WP_236635248.1">
    <property type="nucleotide sequence ID" value="NZ_CP021642.1"/>
</dbReference>
<evidence type="ECO:0000256" key="2">
    <source>
        <dbReference type="ARBA" id="ARBA00022448"/>
    </source>
</evidence>
<name>A0A2R4P0K5_9BACT</name>
<feature type="transmembrane region" description="Helical" evidence="6">
    <location>
        <begin position="159"/>
        <end position="178"/>
    </location>
</feature>
<dbReference type="InterPro" id="IPR058533">
    <property type="entry name" value="Cation_efflux_TM"/>
</dbReference>
<evidence type="ECO:0000259" key="7">
    <source>
        <dbReference type="Pfam" id="PF01545"/>
    </source>
</evidence>
<feature type="transmembrane region" description="Helical" evidence="6">
    <location>
        <begin position="117"/>
        <end position="139"/>
    </location>
</feature>
<proteinExistence type="predicted"/>
<sequence length="369" mass="41319">MMDFKDGKREKKIIKTTFIGIITNFFLAGAKIFIAMVSNSVALISDAINNISDAGSSFITIFGSKLASKMPDEDHPYGYGRTEYIGGLIVSVIVLMLGFQFLKTSVENIFAPEPTNFTMPFLVFLFCAIFVKFALGFYYKKVGKETKSISLRAVGQGALGDAIISCVILVSAALSYFANIQIDGYAGALASFFIIINGVFLIKETFDKIIGQRVEKEISDEIYAAVNRCEIVRGAYDLILHNYGTQRYVGSVNVEIDEHLPLSEVSQRLNELQIEIYKIYRIYLVFGVYSVNLGQEESRACVANLLSRFSSVRGFHAFFIDTKKKSVRFDVVVDFAERNLGELRAAIERKISLNYPGYKIFIVIDREFA</sequence>
<dbReference type="PANTHER" id="PTHR43840">
    <property type="entry name" value="MITOCHONDRIAL METAL TRANSPORTER 1-RELATED"/>
    <property type="match status" value="1"/>
</dbReference>
<accession>A0A2R4P0K5</accession>
<organism evidence="8 9">
    <name type="scientific">Campylobacter concisus</name>
    <dbReference type="NCBI Taxonomy" id="199"/>
    <lineage>
        <taxon>Bacteria</taxon>
        <taxon>Pseudomonadati</taxon>
        <taxon>Campylobacterota</taxon>
        <taxon>Epsilonproteobacteria</taxon>
        <taxon>Campylobacterales</taxon>
        <taxon>Campylobacteraceae</taxon>
        <taxon>Campylobacter</taxon>
    </lineage>
</organism>
<dbReference type="Proteomes" id="UP000241854">
    <property type="component" value="Chromosome"/>
</dbReference>
<feature type="transmembrane region" description="Helical" evidence="6">
    <location>
        <begin position="84"/>
        <end position="102"/>
    </location>
</feature>
<dbReference type="SUPFAM" id="SSF161111">
    <property type="entry name" value="Cation efflux protein transmembrane domain-like"/>
    <property type="match status" value="1"/>
</dbReference>
<dbReference type="Pfam" id="PF01545">
    <property type="entry name" value="Cation_efflux"/>
    <property type="match status" value="1"/>
</dbReference>
<dbReference type="PANTHER" id="PTHR43840:SF50">
    <property type="entry name" value="MANGANESE EFFLUX SYSTEM PROTEIN MNES"/>
    <property type="match status" value="1"/>
</dbReference>
<evidence type="ECO:0000256" key="6">
    <source>
        <dbReference type="SAM" id="Phobius"/>
    </source>
</evidence>
<dbReference type="InterPro" id="IPR027469">
    <property type="entry name" value="Cation_efflux_TMD_sf"/>
</dbReference>
<keyword evidence="3 6" id="KW-0812">Transmembrane</keyword>
<feature type="transmembrane region" description="Helical" evidence="6">
    <location>
        <begin position="40"/>
        <end position="63"/>
    </location>
</feature>
<protein>
    <submittedName>
        <fullName evidence="8">Cobalt-zinc-cadmium resistance protein</fullName>
    </submittedName>
</protein>
<dbReference type="InterPro" id="IPR002524">
    <property type="entry name" value="Cation_efflux"/>
</dbReference>
<dbReference type="NCBIfam" id="TIGR01297">
    <property type="entry name" value="CDF"/>
    <property type="match status" value="1"/>
</dbReference>
<keyword evidence="4 6" id="KW-1133">Transmembrane helix</keyword>
<comment type="subcellular location">
    <subcellularLocation>
        <location evidence="1">Membrane</location>
        <topology evidence="1">Multi-pass membrane protein</topology>
    </subcellularLocation>
</comment>
<dbReference type="GO" id="GO:0016020">
    <property type="term" value="C:membrane"/>
    <property type="evidence" value="ECO:0007669"/>
    <property type="project" value="UniProtKB-SubCell"/>
</dbReference>
<reference evidence="8 9" key="1">
    <citation type="journal article" date="2018" name="Emerg. Microbes Infect.">
        <title>Genomic analysis of oral Campylobacter concisus strains identified a potential bacterial molecular marker associated with active Crohn's disease.</title>
        <authorList>
            <person name="Liu F."/>
            <person name="Ma R."/>
            <person name="Tay C.Y.A."/>
            <person name="Octavia S."/>
            <person name="Lan R."/>
            <person name="Chung H.K.L."/>
            <person name="Riordan S.M."/>
            <person name="Grimm M.C."/>
            <person name="Leong R.W."/>
            <person name="Tanaka M.M."/>
            <person name="Connor S."/>
            <person name="Zhang L."/>
        </authorList>
    </citation>
    <scope>NUCLEOTIDE SEQUENCE [LARGE SCALE GENOMIC DNA]</scope>
    <source>
        <strain evidence="8 9">P2CDO4</strain>
    </source>
</reference>
<dbReference type="InterPro" id="IPR050291">
    <property type="entry name" value="CDF_Transporter"/>
</dbReference>
<feature type="transmembrane region" description="Helical" evidence="6">
    <location>
        <begin position="184"/>
        <end position="202"/>
    </location>
</feature>
<dbReference type="SUPFAM" id="SSF160240">
    <property type="entry name" value="Cation efflux protein cytoplasmic domain-like"/>
    <property type="match status" value="1"/>
</dbReference>
<evidence type="ECO:0000256" key="5">
    <source>
        <dbReference type="ARBA" id="ARBA00023136"/>
    </source>
</evidence>
<dbReference type="GO" id="GO:0008324">
    <property type="term" value="F:monoatomic cation transmembrane transporter activity"/>
    <property type="evidence" value="ECO:0007669"/>
    <property type="project" value="InterPro"/>
</dbReference>
<dbReference type="Gene3D" id="1.20.1510.10">
    <property type="entry name" value="Cation efflux protein transmembrane domain"/>
    <property type="match status" value="1"/>
</dbReference>
<evidence type="ECO:0000313" key="8">
    <source>
        <dbReference type="EMBL" id="AVX44215.1"/>
    </source>
</evidence>
<dbReference type="EMBL" id="CP021642">
    <property type="protein sequence ID" value="AVX44215.1"/>
    <property type="molecule type" value="Genomic_DNA"/>
</dbReference>
<feature type="transmembrane region" description="Helical" evidence="6">
    <location>
        <begin position="12"/>
        <end position="34"/>
    </location>
</feature>
<feature type="domain" description="Cation efflux protein transmembrane" evidence="7">
    <location>
        <begin position="18"/>
        <end position="209"/>
    </location>
</feature>
<keyword evidence="2" id="KW-0813">Transport</keyword>
<dbReference type="AlphaFoldDB" id="A0A2R4P0K5"/>
<evidence type="ECO:0000256" key="3">
    <source>
        <dbReference type="ARBA" id="ARBA00022692"/>
    </source>
</evidence>
<evidence type="ECO:0000256" key="1">
    <source>
        <dbReference type="ARBA" id="ARBA00004141"/>
    </source>
</evidence>
<evidence type="ECO:0000313" key="9">
    <source>
        <dbReference type="Proteomes" id="UP000241854"/>
    </source>
</evidence>
<dbReference type="InterPro" id="IPR036837">
    <property type="entry name" value="Cation_efflux_CTD_sf"/>
</dbReference>